<dbReference type="STRING" id="1052260.SAMN05660199_02896"/>
<accession>A0A1H0NXY2</accession>
<dbReference type="EMBL" id="FNIR01000009">
    <property type="protein sequence ID" value="SDO97250.1"/>
    <property type="molecule type" value="Genomic_DNA"/>
</dbReference>
<dbReference type="InterPro" id="IPR029044">
    <property type="entry name" value="Nucleotide-diphossugar_trans"/>
</dbReference>
<dbReference type="PANTHER" id="PTHR43630">
    <property type="entry name" value="POLY-BETA-1,6-N-ACETYL-D-GLUCOSAMINE SYNTHASE"/>
    <property type="match status" value="1"/>
</dbReference>
<evidence type="ECO:0000313" key="3">
    <source>
        <dbReference type="Proteomes" id="UP000199088"/>
    </source>
</evidence>
<dbReference type="InterPro" id="IPR001173">
    <property type="entry name" value="Glyco_trans_2-like"/>
</dbReference>
<dbReference type="Gene3D" id="3.90.550.10">
    <property type="entry name" value="Spore Coat Polysaccharide Biosynthesis Protein SpsA, Chain A"/>
    <property type="match status" value="1"/>
</dbReference>
<keyword evidence="2" id="KW-0808">Transferase</keyword>
<feature type="domain" description="Glycosyltransferase 2-like" evidence="1">
    <location>
        <begin position="6"/>
        <end position="99"/>
    </location>
</feature>
<evidence type="ECO:0000313" key="2">
    <source>
        <dbReference type="EMBL" id="SDO97250.1"/>
    </source>
</evidence>
<dbReference type="RefSeq" id="WP_091246481.1">
    <property type="nucleotide sequence ID" value="NZ_FNIR01000009.1"/>
</dbReference>
<dbReference type="Proteomes" id="UP000199088">
    <property type="component" value="Unassembled WGS sequence"/>
</dbReference>
<dbReference type="SUPFAM" id="SSF53448">
    <property type="entry name" value="Nucleotide-diphospho-sugar transferases"/>
    <property type="match status" value="1"/>
</dbReference>
<dbReference type="Pfam" id="PF00535">
    <property type="entry name" value="Glycos_transf_2"/>
    <property type="match status" value="1"/>
</dbReference>
<dbReference type="OrthoDB" id="9815923at2"/>
<proteinExistence type="predicted"/>
<dbReference type="CDD" id="cd02511">
    <property type="entry name" value="Beta4Glucosyltransferase"/>
    <property type="match status" value="1"/>
</dbReference>
<protein>
    <submittedName>
        <fullName evidence="2">Glycosyl transferase family 2</fullName>
    </submittedName>
</protein>
<evidence type="ECO:0000259" key="1">
    <source>
        <dbReference type="Pfam" id="PF00535"/>
    </source>
</evidence>
<organism evidence="2 3">
    <name type="scientific">Klenkia soli</name>
    <dbReference type="NCBI Taxonomy" id="1052260"/>
    <lineage>
        <taxon>Bacteria</taxon>
        <taxon>Bacillati</taxon>
        <taxon>Actinomycetota</taxon>
        <taxon>Actinomycetes</taxon>
        <taxon>Geodermatophilales</taxon>
        <taxon>Geodermatophilaceae</taxon>
        <taxon>Klenkia</taxon>
    </lineage>
</organism>
<sequence>MQSIGIIILALNEEEAIRTCIESAKLLTSNVTVLDSGSKDQTGRIAVAAGAQVVQFRWNGAYPKKKQWSLDNLYLDTDWVLLMDADERLSPALASEIKEVLAGSPVSAFEIPVQYHWRGEVLRHGQTVYKRTMLRRGACKFPEIDDLDAPGSTEVEGHYQPLVRGAIGRLQSRLIHDDPDPIHDWFARHNRYSDWEAFIQIRPEVRAATRAAKSSQGRIFDRMPLKPVVIFIYNYFIKQGFRDGRPGFEFAFSLMFYHAQIQMKIREAAAKSQEQYRSN</sequence>
<name>A0A1H0NXY2_9ACTN</name>
<reference evidence="3" key="1">
    <citation type="submission" date="2016-10" db="EMBL/GenBank/DDBJ databases">
        <authorList>
            <person name="Varghese N."/>
            <person name="Submissions S."/>
        </authorList>
    </citation>
    <scope>NUCLEOTIDE SEQUENCE [LARGE SCALE GENOMIC DNA]</scope>
    <source>
        <strain evidence="3">DSM 45843</strain>
    </source>
</reference>
<dbReference type="AlphaFoldDB" id="A0A1H0NXY2"/>
<dbReference type="PANTHER" id="PTHR43630:SF2">
    <property type="entry name" value="GLYCOSYLTRANSFERASE"/>
    <property type="match status" value="1"/>
</dbReference>
<gene>
    <name evidence="2" type="ORF">SAMN05660199_02896</name>
</gene>
<keyword evidence="3" id="KW-1185">Reference proteome</keyword>
<dbReference type="GO" id="GO:0016740">
    <property type="term" value="F:transferase activity"/>
    <property type="evidence" value="ECO:0007669"/>
    <property type="project" value="UniProtKB-KW"/>
</dbReference>